<dbReference type="AlphaFoldDB" id="A0A1E5IRF8"/>
<sequence length="71" mass="7801">MMKGLKVAHWLGVLMLATGIMLYSFTTLTQEVSGILLISCLIGLGLVLMSPFPMVLFIQWARAQENSNSSQ</sequence>
<evidence type="ECO:0000256" key="1">
    <source>
        <dbReference type="SAM" id="Phobius"/>
    </source>
</evidence>
<dbReference type="Proteomes" id="UP000095230">
    <property type="component" value="Unassembled WGS sequence"/>
</dbReference>
<organism evidence="2 3">
    <name type="scientific">Shewanella colwelliana</name>
    <name type="common">Alteromonas colwelliana</name>
    <dbReference type="NCBI Taxonomy" id="23"/>
    <lineage>
        <taxon>Bacteria</taxon>
        <taxon>Pseudomonadati</taxon>
        <taxon>Pseudomonadota</taxon>
        <taxon>Gammaproteobacteria</taxon>
        <taxon>Alteromonadales</taxon>
        <taxon>Shewanellaceae</taxon>
        <taxon>Shewanella</taxon>
    </lineage>
</organism>
<dbReference type="EMBL" id="MCBT01000044">
    <property type="protein sequence ID" value="OEG73100.1"/>
    <property type="molecule type" value="Genomic_DNA"/>
</dbReference>
<protein>
    <submittedName>
        <fullName evidence="2">Uncharacterized protein</fullName>
    </submittedName>
</protein>
<comment type="caution">
    <text evidence="2">The sequence shown here is derived from an EMBL/GenBank/DDBJ whole genome shotgun (WGS) entry which is preliminary data.</text>
</comment>
<feature type="transmembrane region" description="Helical" evidence="1">
    <location>
        <begin position="7"/>
        <end position="26"/>
    </location>
</feature>
<dbReference type="OrthoDB" id="6271685at2"/>
<feature type="transmembrane region" description="Helical" evidence="1">
    <location>
        <begin position="32"/>
        <end position="58"/>
    </location>
</feature>
<gene>
    <name evidence="2" type="ORF">BEL05_06810</name>
</gene>
<proteinExistence type="predicted"/>
<keyword evidence="1" id="KW-1133">Transmembrane helix</keyword>
<keyword evidence="1" id="KW-0472">Membrane</keyword>
<dbReference type="RefSeq" id="WP_028763155.1">
    <property type="nucleotide sequence ID" value="NZ_BPEU01000025.1"/>
</dbReference>
<keyword evidence="1" id="KW-0812">Transmembrane</keyword>
<evidence type="ECO:0000313" key="2">
    <source>
        <dbReference type="EMBL" id="OEG73100.1"/>
    </source>
</evidence>
<reference evidence="2 3" key="1">
    <citation type="submission" date="2016-07" db="EMBL/GenBank/DDBJ databases">
        <title>Whole-genome of two Shewanella species isolated from a digestive organ of sea cucumber Apostichopus japonicus Selenka 1867.</title>
        <authorList>
            <person name="Hong H.-H."/>
            <person name="Choi H."/>
            <person name="Cheon S."/>
            <person name="Oh J.-S."/>
            <person name="Lee H.-G."/>
            <person name="Park C."/>
        </authorList>
    </citation>
    <scope>NUCLEOTIDE SEQUENCE [LARGE SCALE GENOMIC DNA]</scope>
    <source>
        <strain evidence="2 3">CSB03KR</strain>
    </source>
</reference>
<name>A0A1E5IRF8_SHECO</name>
<accession>A0A1E5IRF8</accession>
<evidence type="ECO:0000313" key="3">
    <source>
        <dbReference type="Proteomes" id="UP000095230"/>
    </source>
</evidence>